<accession>A0A1W6N4V9</accession>
<gene>
    <name evidence="2" type="ORF">GQ61_06045</name>
</gene>
<dbReference type="RefSeq" id="WP_085784428.1">
    <property type="nucleotide sequence ID" value="NZ_CP008743.1"/>
</dbReference>
<keyword evidence="1" id="KW-1133">Transmembrane helix</keyword>
<sequence>MNKRKFQDQQICISTFNVILLLLPIFGISFVIYTWISSSFSSLEKEITKISEQTKEINNIKSDVHAMLYNERKTQGEAVKTSSPQLASTLNSDALARYSLEQHMPSTEFNHALEILKAKPLTEAKAALKEKNLFNASQIKAIFNSEKK</sequence>
<reference evidence="2 3" key="1">
    <citation type="submission" date="2014-06" db="EMBL/GenBank/DDBJ databases">
        <title>The genome of the endonuclear symbiont Nucleicultrix amoebiphila.</title>
        <authorList>
            <person name="Schulz F."/>
            <person name="Horn M."/>
        </authorList>
    </citation>
    <scope>NUCLEOTIDE SEQUENCE [LARGE SCALE GENOMIC DNA]</scope>
    <source>
        <strain evidence="2 3">FS5</strain>
    </source>
</reference>
<evidence type="ECO:0000313" key="3">
    <source>
        <dbReference type="Proteomes" id="UP000237351"/>
    </source>
</evidence>
<protein>
    <submittedName>
        <fullName evidence="2">Uncharacterized protein</fullName>
    </submittedName>
</protein>
<name>A0A1W6N4V9_9PROT</name>
<feature type="transmembrane region" description="Helical" evidence="1">
    <location>
        <begin position="12"/>
        <end position="36"/>
    </location>
</feature>
<evidence type="ECO:0000313" key="2">
    <source>
        <dbReference type="EMBL" id="ARN84917.1"/>
    </source>
</evidence>
<dbReference type="Proteomes" id="UP000237351">
    <property type="component" value="Chromosome"/>
</dbReference>
<proteinExistence type="predicted"/>
<dbReference type="KEGG" id="naf:GQ61_06045"/>
<evidence type="ECO:0000256" key="1">
    <source>
        <dbReference type="SAM" id="Phobius"/>
    </source>
</evidence>
<keyword evidence="1" id="KW-0472">Membrane</keyword>
<keyword evidence="1" id="KW-0812">Transmembrane</keyword>
<dbReference type="AlphaFoldDB" id="A0A1W6N4V9"/>
<organism evidence="2 3">
    <name type="scientific">Candidatus Nucleicultrix amoebiphila FS5</name>
    <dbReference type="NCBI Taxonomy" id="1414854"/>
    <lineage>
        <taxon>Bacteria</taxon>
        <taxon>Pseudomonadati</taxon>
        <taxon>Pseudomonadota</taxon>
        <taxon>Alphaproteobacteria</taxon>
        <taxon>Holosporales</taxon>
        <taxon>Candidatus Nucleicultricaceae</taxon>
        <taxon>Candidatus Nucleicultrix</taxon>
    </lineage>
</organism>
<keyword evidence="3" id="KW-1185">Reference proteome</keyword>
<dbReference type="EMBL" id="CP008743">
    <property type="protein sequence ID" value="ARN84917.1"/>
    <property type="molecule type" value="Genomic_DNA"/>
</dbReference>